<evidence type="ECO:0000313" key="1">
    <source>
        <dbReference type="EMBL" id="KAA6341230.1"/>
    </source>
</evidence>
<sequence>MACEKEHRYDSLFDNLPFDQSGAGRHRCAGCAYDKGYKDGLKRKEQLNLELDSLPMSQAGFVRHRSPHAAYALGYLKGVEDSY</sequence>
<accession>A0A5J4S7C4</accession>
<reference evidence="1" key="1">
    <citation type="submission" date="2019-03" db="EMBL/GenBank/DDBJ databases">
        <title>Single cell metagenomics reveals metabolic interactions within the superorganism composed of flagellate Streblomastix strix and complex community of Bacteroidetes bacteria on its surface.</title>
        <authorList>
            <person name="Treitli S.C."/>
            <person name="Kolisko M."/>
            <person name="Husnik F."/>
            <person name="Keeling P."/>
            <person name="Hampl V."/>
        </authorList>
    </citation>
    <scope>NUCLEOTIDE SEQUENCE</scope>
    <source>
        <strain evidence="1">STM</strain>
    </source>
</reference>
<proteinExistence type="predicted"/>
<name>A0A5J4S7C4_9ZZZZ</name>
<protein>
    <submittedName>
        <fullName evidence="1">Uncharacterized protein</fullName>
    </submittedName>
</protein>
<dbReference type="AlphaFoldDB" id="A0A5J4S7C4"/>
<comment type="caution">
    <text evidence="1">The sequence shown here is derived from an EMBL/GenBank/DDBJ whole genome shotgun (WGS) entry which is preliminary data.</text>
</comment>
<organism evidence="1">
    <name type="scientific">termite gut metagenome</name>
    <dbReference type="NCBI Taxonomy" id="433724"/>
    <lineage>
        <taxon>unclassified sequences</taxon>
        <taxon>metagenomes</taxon>
        <taxon>organismal metagenomes</taxon>
    </lineage>
</organism>
<gene>
    <name evidence="1" type="ORF">EZS27_010945</name>
</gene>
<dbReference type="EMBL" id="SNRY01000403">
    <property type="protein sequence ID" value="KAA6341230.1"/>
    <property type="molecule type" value="Genomic_DNA"/>
</dbReference>